<dbReference type="AlphaFoldDB" id="A0A3P5Y1N4"/>
<evidence type="ECO:0000313" key="1">
    <source>
        <dbReference type="EMBL" id="VDC61119.1"/>
    </source>
</evidence>
<proteinExistence type="predicted"/>
<dbReference type="EMBL" id="LR031568">
    <property type="protein sequence ID" value="VDC61119.1"/>
    <property type="molecule type" value="Genomic_DNA"/>
</dbReference>
<sequence>MKIFAYVGEKKDPLYRRSLKGDISVGPLGDGKYYFIVQYSDKKEEPKHQIILINPDYFTPRKDFIKGDIVHTPNILSNAVNSSGADQLSQAEKVLN</sequence>
<organism evidence="1">
    <name type="scientific">Brassica campestris</name>
    <name type="common">Field mustard</name>
    <dbReference type="NCBI Taxonomy" id="3711"/>
    <lineage>
        <taxon>Eukaryota</taxon>
        <taxon>Viridiplantae</taxon>
        <taxon>Streptophyta</taxon>
        <taxon>Embryophyta</taxon>
        <taxon>Tracheophyta</taxon>
        <taxon>Spermatophyta</taxon>
        <taxon>Magnoliopsida</taxon>
        <taxon>eudicotyledons</taxon>
        <taxon>Gunneridae</taxon>
        <taxon>Pentapetalae</taxon>
        <taxon>rosids</taxon>
        <taxon>malvids</taxon>
        <taxon>Brassicales</taxon>
        <taxon>Brassicaceae</taxon>
        <taxon>Brassiceae</taxon>
        <taxon>Brassica</taxon>
    </lineage>
</organism>
<reference evidence="1" key="1">
    <citation type="submission" date="2018-11" db="EMBL/GenBank/DDBJ databases">
        <authorList>
            <consortium name="Genoscope - CEA"/>
            <person name="William W."/>
        </authorList>
    </citation>
    <scope>NUCLEOTIDE SEQUENCE</scope>
</reference>
<name>A0A3P5Y1N4_BRACM</name>
<protein>
    <submittedName>
        <fullName evidence="1">Uncharacterized protein</fullName>
    </submittedName>
</protein>
<accession>A0A3P5Y1N4</accession>
<gene>
    <name evidence="1" type="ORF">BRAA09T38730Z</name>
</gene>